<dbReference type="InterPro" id="IPR023214">
    <property type="entry name" value="HAD_sf"/>
</dbReference>
<dbReference type="PANTHER" id="PTHR43481">
    <property type="entry name" value="FRUCTOSE-1-PHOSPHATE PHOSPHATASE"/>
    <property type="match status" value="1"/>
</dbReference>
<evidence type="ECO:0000256" key="1">
    <source>
        <dbReference type="SAM" id="MobiDB-lite"/>
    </source>
</evidence>
<evidence type="ECO:0000313" key="3">
    <source>
        <dbReference type="Proteomes" id="UP000463951"/>
    </source>
</evidence>
<dbReference type="NCBIfam" id="TIGR01509">
    <property type="entry name" value="HAD-SF-IA-v3"/>
    <property type="match status" value="1"/>
</dbReference>
<evidence type="ECO:0008006" key="4">
    <source>
        <dbReference type="Google" id="ProtNLM"/>
    </source>
</evidence>
<dbReference type="InterPro" id="IPR036412">
    <property type="entry name" value="HAD-like_sf"/>
</dbReference>
<dbReference type="SUPFAM" id="SSF56784">
    <property type="entry name" value="HAD-like"/>
    <property type="match status" value="1"/>
</dbReference>
<dbReference type="AlphaFoldDB" id="A0A499UJC6"/>
<feature type="region of interest" description="Disordered" evidence="1">
    <location>
        <begin position="100"/>
        <end position="122"/>
    </location>
</feature>
<name>A0A499UJC6_9ACTN</name>
<dbReference type="InterPro" id="IPR006439">
    <property type="entry name" value="HAD-SF_hydro_IA"/>
</dbReference>
<evidence type="ECO:0000313" key="2">
    <source>
        <dbReference type="EMBL" id="BBJ37321.1"/>
    </source>
</evidence>
<dbReference type="PANTHER" id="PTHR43481:SF4">
    <property type="entry name" value="GLYCEROL-1-PHOSPHATE PHOSPHOHYDROLASE 1-RELATED"/>
    <property type="match status" value="1"/>
</dbReference>
<organism evidence="2 3">
    <name type="scientific">Streptomyces antimycoticus</name>
    <dbReference type="NCBI Taxonomy" id="68175"/>
    <lineage>
        <taxon>Bacteria</taxon>
        <taxon>Bacillati</taxon>
        <taxon>Actinomycetota</taxon>
        <taxon>Actinomycetes</taxon>
        <taxon>Kitasatosporales</taxon>
        <taxon>Streptomycetaceae</taxon>
        <taxon>Streptomyces</taxon>
        <taxon>Streptomyces violaceusniger group</taxon>
    </lineage>
</organism>
<proteinExistence type="predicted"/>
<accession>A0A499UJC6</accession>
<gene>
    <name evidence="2" type="ORF">SSPO_000390</name>
</gene>
<dbReference type="InterPro" id="IPR051806">
    <property type="entry name" value="HAD-like_SPP"/>
</dbReference>
<dbReference type="InterPro" id="IPR041492">
    <property type="entry name" value="HAD_2"/>
</dbReference>
<sequence>MRHHLTRLGLVGRLAFTVTGDDTPRHKPAPDLYLLALRRVGAEAAACLAVEDSPPGVRAAKAAGLRCVAVAGSGAAARGTLGADLVLARLDLLELHGAPARTTAGAKPAGQEAPTRERDELL</sequence>
<dbReference type="GO" id="GO:0050308">
    <property type="term" value="F:sugar-phosphatase activity"/>
    <property type="evidence" value="ECO:0007669"/>
    <property type="project" value="TreeGrafter"/>
</dbReference>
<dbReference type="Gene3D" id="3.40.50.1000">
    <property type="entry name" value="HAD superfamily/HAD-like"/>
    <property type="match status" value="1"/>
</dbReference>
<dbReference type="Pfam" id="PF13419">
    <property type="entry name" value="HAD_2"/>
    <property type="match status" value="1"/>
</dbReference>
<dbReference type="EMBL" id="AP019620">
    <property type="protein sequence ID" value="BBJ37321.1"/>
    <property type="molecule type" value="Genomic_DNA"/>
</dbReference>
<protein>
    <recommendedName>
        <fullName evidence="4">Haloacid dehalogenase</fullName>
    </recommendedName>
</protein>
<reference evidence="2 3" key="1">
    <citation type="journal article" date="2020" name="Int. J. Syst. Evol. Microbiol.">
        <title>Reclassification of Streptomyces castelarensis and Streptomyces sporoclivatus as later heterotypic synonyms of Streptomyces antimycoticus.</title>
        <authorList>
            <person name="Komaki H."/>
            <person name="Tamura T."/>
        </authorList>
    </citation>
    <scope>NUCLEOTIDE SEQUENCE [LARGE SCALE GENOMIC DNA]</scope>
    <source>
        <strain evidence="2 3">NBRC 100767</strain>
    </source>
</reference>
<dbReference type="Proteomes" id="UP000463951">
    <property type="component" value="Chromosome"/>
</dbReference>